<dbReference type="PROSITE" id="PS01125">
    <property type="entry name" value="ROK"/>
    <property type="match status" value="1"/>
</dbReference>
<dbReference type="EMBL" id="VCNI01000002">
    <property type="protein sequence ID" value="TMU54621.1"/>
    <property type="molecule type" value="Genomic_DNA"/>
</dbReference>
<dbReference type="PANTHER" id="PTHR18964">
    <property type="entry name" value="ROK (REPRESSOR, ORF, KINASE) FAMILY"/>
    <property type="match status" value="1"/>
</dbReference>
<name>A0ABY2WJD5_9FLAO</name>
<protein>
    <submittedName>
        <fullName evidence="2">ROK family transcriptional regulator</fullName>
    </submittedName>
</protein>
<dbReference type="Proteomes" id="UP000751614">
    <property type="component" value="Unassembled WGS sequence"/>
</dbReference>
<dbReference type="Pfam" id="PF00480">
    <property type="entry name" value="ROK"/>
    <property type="match status" value="1"/>
</dbReference>
<dbReference type="PANTHER" id="PTHR18964:SF149">
    <property type="entry name" value="BIFUNCTIONAL UDP-N-ACETYLGLUCOSAMINE 2-EPIMERASE_N-ACETYLMANNOSAMINE KINASE"/>
    <property type="match status" value="1"/>
</dbReference>
<dbReference type="InterPro" id="IPR043129">
    <property type="entry name" value="ATPase_NBD"/>
</dbReference>
<reference evidence="2 3" key="1">
    <citation type="submission" date="2019-05" db="EMBL/GenBank/DDBJ databases">
        <title>Flagellimonas sp. AsT0115, sp. nov., isolated from a marine red algae, Asparagopsis taxiformis.</title>
        <authorList>
            <person name="Kim J."/>
            <person name="Jeong S.E."/>
            <person name="Jeon C.O."/>
        </authorList>
    </citation>
    <scope>NUCLEOTIDE SEQUENCE [LARGE SCALE GENOMIC DNA]</scope>
    <source>
        <strain evidence="2 3">AsT0115</strain>
    </source>
</reference>
<dbReference type="SUPFAM" id="SSF46785">
    <property type="entry name" value="Winged helix' DNA-binding domain"/>
    <property type="match status" value="1"/>
</dbReference>
<dbReference type="Gene3D" id="1.10.10.10">
    <property type="entry name" value="Winged helix-like DNA-binding domain superfamily/Winged helix DNA-binding domain"/>
    <property type="match status" value="1"/>
</dbReference>
<organism evidence="2 3">
    <name type="scientific">Flagellimonas algicola</name>
    <dbReference type="NCBI Taxonomy" id="2583815"/>
    <lineage>
        <taxon>Bacteria</taxon>
        <taxon>Pseudomonadati</taxon>
        <taxon>Bacteroidota</taxon>
        <taxon>Flavobacteriia</taxon>
        <taxon>Flavobacteriales</taxon>
        <taxon>Flavobacteriaceae</taxon>
        <taxon>Flagellimonas</taxon>
    </lineage>
</organism>
<dbReference type="InterPro" id="IPR036390">
    <property type="entry name" value="WH_DNA-bd_sf"/>
</dbReference>
<dbReference type="InterPro" id="IPR036388">
    <property type="entry name" value="WH-like_DNA-bd_sf"/>
</dbReference>
<dbReference type="Pfam" id="PF13412">
    <property type="entry name" value="HTH_24"/>
    <property type="match status" value="1"/>
</dbReference>
<dbReference type="InterPro" id="IPR049874">
    <property type="entry name" value="ROK_cs"/>
</dbReference>
<sequence length="414" mass="44692">MSDKKLPVGNSIYINRLNKIRILHLIRNEGKISRAEIVKRTGLSAPTVTRISDDLINKEKLVSIIGKGESSGGRRPKILQFNSKENYVVGIDLGTTFIRGVLSNLDGEFIMEREIPTKIDKGFDKVMEQIGGLIDSLTSRELAKGKDVLGVGLAVAGLVNKNSGIVEYSPVFKWKNVNVRESLKQLTNLPVFYDNVSRLTALGELWYGIGKDCQNFITVNLGYGIGAGIIAKGKPFSGVDGYAGELGHIIVDQNIASEGRSGLSGTLEALSSGYGIAQMASKRLRESNEPGLLAKMVKSNAGEVDAKMVTKAAMAGDPIALEIYDKAVSYLGIGVDTMVKLFNPECIVLSGGLTGAKEFLTDKLKVELEKHAMGKLNREIQILESTFGENAALMGAFSLILNKVLNLKIGNSQD</sequence>
<comment type="similarity">
    <text evidence="1">Belongs to the ROK (NagC/XylR) family.</text>
</comment>
<dbReference type="InterPro" id="IPR000600">
    <property type="entry name" value="ROK"/>
</dbReference>
<dbReference type="SUPFAM" id="SSF53067">
    <property type="entry name" value="Actin-like ATPase domain"/>
    <property type="match status" value="1"/>
</dbReference>
<proteinExistence type="inferred from homology"/>
<accession>A0ABY2WJD5</accession>
<gene>
    <name evidence="2" type="ORF">FGG15_10440</name>
</gene>
<keyword evidence="3" id="KW-1185">Reference proteome</keyword>
<evidence type="ECO:0000313" key="2">
    <source>
        <dbReference type="EMBL" id="TMU54621.1"/>
    </source>
</evidence>
<dbReference type="Gene3D" id="3.30.420.40">
    <property type="match status" value="2"/>
</dbReference>
<comment type="caution">
    <text evidence="2">The sequence shown here is derived from an EMBL/GenBank/DDBJ whole genome shotgun (WGS) entry which is preliminary data.</text>
</comment>
<evidence type="ECO:0000256" key="1">
    <source>
        <dbReference type="ARBA" id="ARBA00006479"/>
    </source>
</evidence>
<dbReference type="RefSeq" id="WP_138835982.1">
    <property type="nucleotide sequence ID" value="NZ_VCNI01000002.1"/>
</dbReference>
<evidence type="ECO:0000313" key="3">
    <source>
        <dbReference type="Proteomes" id="UP000751614"/>
    </source>
</evidence>